<dbReference type="Proteomes" id="UP000281406">
    <property type="component" value="Unassembled WGS sequence"/>
</dbReference>
<comment type="caution">
    <text evidence="1">The sequence shown here is derived from an EMBL/GenBank/DDBJ whole genome shotgun (WGS) entry which is preliminary data.</text>
</comment>
<evidence type="ECO:0000313" key="2">
    <source>
        <dbReference type="Proteomes" id="UP000281406"/>
    </source>
</evidence>
<proteinExistence type="predicted"/>
<sequence length="109" mass="12395">MHTRAPLTSGLAYKNTSSLRYSILPYQIEPESDPDSSNDEEGQAEPLQARLLKDVYEWAGISQSIPVACKLFPSVMRAVVMRVDVRRAMHSDTIHEAYKRFSILHLNTF</sequence>
<reference evidence="1 2" key="1">
    <citation type="submission" date="2018-10" db="EMBL/GenBank/DDBJ databases">
        <title>Genome assembly for a Yunnan-Guizhou Plateau 3E fish, Anabarilius grahami (Regan), and its evolutionary and genetic applications.</title>
        <authorList>
            <person name="Jiang W."/>
        </authorList>
    </citation>
    <scope>NUCLEOTIDE SEQUENCE [LARGE SCALE GENOMIC DNA]</scope>
    <source>
        <strain evidence="1">AG-KIZ</strain>
        <tissue evidence="1">Muscle</tissue>
    </source>
</reference>
<protein>
    <submittedName>
        <fullName evidence="1">Uncharacterized protein</fullName>
    </submittedName>
</protein>
<keyword evidence="2" id="KW-1185">Reference proteome</keyword>
<gene>
    <name evidence="1" type="ORF">DPX16_14650</name>
</gene>
<dbReference type="EMBL" id="RJVU01067364">
    <property type="protein sequence ID" value="ROI83708.1"/>
    <property type="molecule type" value="Genomic_DNA"/>
</dbReference>
<dbReference type="AlphaFoldDB" id="A0A3N0XPN6"/>
<organism evidence="1 2">
    <name type="scientific">Anabarilius grahami</name>
    <name type="common">Kanglang fish</name>
    <name type="synonym">Barilius grahami</name>
    <dbReference type="NCBI Taxonomy" id="495550"/>
    <lineage>
        <taxon>Eukaryota</taxon>
        <taxon>Metazoa</taxon>
        <taxon>Chordata</taxon>
        <taxon>Craniata</taxon>
        <taxon>Vertebrata</taxon>
        <taxon>Euteleostomi</taxon>
        <taxon>Actinopterygii</taxon>
        <taxon>Neopterygii</taxon>
        <taxon>Teleostei</taxon>
        <taxon>Ostariophysi</taxon>
        <taxon>Cypriniformes</taxon>
        <taxon>Xenocyprididae</taxon>
        <taxon>Xenocypridinae</taxon>
        <taxon>Xenocypridinae incertae sedis</taxon>
        <taxon>Anabarilius</taxon>
    </lineage>
</organism>
<dbReference type="OrthoDB" id="9898867at2759"/>
<accession>A0A3N0XPN6</accession>
<evidence type="ECO:0000313" key="1">
    <source>
        <dbReference type="EMBL" id="ROI83708.1"/>
    </source>
</evidence>
<name>A0A3N0XPN6_ANAGA</name>